<feature type="compositionally biased region" description="Basic residues" evidence="2">
    <location>
        <begin position="17"/>
        <end position="26"/>
    </location>
</feature>
<dbReference type="PANTHER" id="PTHR12281">
    <property type="entry name" value="RP42 RELATED"/>
    <property type="match status" value="1"/>
</dbReference>
<accession>A0A5C5FL88</accession>
<dbReference type="Gene3D" id="1.10.238.200">
    <property type="entry name" value="Cullin, PONY binding domain"/>
    <property type="match status" value="1"/>
</dbReference>
<dbReference type="GO" id="GO:0000151">
    <property type="term" value="C:ubiquitin ligase complex"/>
    <property type="evidence" value="ECO:0007669"/>
    <property type="project" value="TreeGrafter"/>
</dbReference>
<dbReference type="AlphaFoldDB" id="A0A5C5FL88"/>
<dbReference type="InterPro" id="IPR014764">
    <property type="entry name" value="DCN-prot"/>
</dbReference>
<comment type="function">
    <text evidence="1">Neddylation of cullins play an essential role in the regulation of SCF-type complexes activity.</text>
</comment>
<evidence type="ECO:0000259" key="3">
    <source>
        <dbReference type="PROSITE" id="PS51229"/>
    </source>
</evidence>
<comment type="caution">
    <text evidence="4">The sequence shown here is derived from an EMBL/GenBank/DDBJ whole genome shotgun (WGS) entry which is preliminary data.</text>
</comment>
<dbReference type="PANTHER" id="PTHR12281:SF31">
    <property type="entry name" value="DCN1-LIKE PROTEIN 3"/>
    <property type="match status" value="1"/>
</dbReference>
<dbReference type="OrthoDB" id="27198at2759"/>
<dbReference type="Pfam" id="PF03556">
    <property type="entry name" value="Cullin_binding"/>
    <property type="match status" value="1"/>
</dbReference>
<dbReference type="PROSITE" id="PS51229">
    <property type="entry name" value="DCUN1"/>
    <property type="match status" value="1"/>
</dbReference>
<feature type="region of interest" description="Disordered" evidence="2">
    <location>
        <begin position="124"/>
        <end position="143"/>
    </location>
</feature>
<evidence type="ECO:0000256" key="2">
    <source>
        <dbReference type="SAM" id="MobiDB-lite"/>
    </source>
</evidence>
<feature type="domain" description="DCUN1" evidence="3">
    <location>
        <begin position="30"/>
        <end position="245"/>
    </location>
</feature>
<dbReference type="EMBL" id="SOZI01000191">
    <property type="protein sequence ID" value="TNY17577.1"/>
    <property type="molecule type" value="Genomic_DNA"/>
</dbReference>
<proteinExistence type="predicted"/>
<reference evidence="4 5" key="1">
    <citation type="submission" date="2019-03" db="EMBL/GenBank/DDBJ databases">
        <title>Rhodosporidium diobovatum UCD-FST 08-225 genome sequencing, assembly, and annotation.</title>
        <authorList>
            <person name="Fakankun I.U."/>
            <person name="Fristensky B."/>
            <person name="Levin D.B."/>
        </authorList>
    </citation>
    <scope>NUCLEOTIDE SEQUENCE [LARGE SCALE GENOMIC DNA]</scope>
    <source>
        <strain evidence="4 5">UCD-FST 08-225</strain>
    </source>
</reference>
<evidence type="ECO:0000313" key="5">
    <source>
        <dbReference type="Proteomes" id="UP000311382"/>
    </source>
</evidence>
<dbReference type="InterPro" id="IPR005176">
    <property type="entry name" value="PONY_dom"/>
</dbReference>
<dbReference type="Gene3D" id="1.10.238.10">
    <property type="entry name" value="EF-hand"/>
    <property type="match status" value="1"/>
</dbReference>
<dbReference type="GO" id="GO:0031624">
    <property type="term" value="F:ubiquitin conjugating enzyme binding"/>
    <property type="evidence" value="ECO:0007669"/>
    <property type="project" value="TreeGrafter"/>
</dbReference>
<dbReference type="Proteomes" id="UP000311382">
    <property type="component" value="Unassembled WGS sequence"/>
</dbReference>
<feature type="region of interest" description="Disordered" evidence="2">
    <location>
        <begin position="1"/>
        <end position="29"/>
    </location>
</feature>
<dbReference type="STRING" id="5288.A0A5C5FL88"/>
<keyword evidence="5" id="KW-1185">Reference proteome</keyword>
<name>A0A5C5FL88_9BASI</name>
<sequence>MPLLGSTSTPAESAPKGQKKDKKKKPRELPFEEALPAWFAQFADQAEPGKMDGDGIEKLFDDMGLSMDGAYPLILAWKAGAKPGTFGAFYLNDFERAFRQDRIDSSDKLKKFLVQQGKSLLESRAGSKGKTAESIDTDAEEEPDAAFDAANEAFRQFYTFLLPFFRAEGAKTLPADTAKAMWSVVLAPKYELAKGFDQGDQFKAVSTDLWTQLLDFCETVAPDLTGWSEDDAWPSAIDAFVEWKKEKEGAAA</sequence>
<dbReference type="GO" id="GO:0045116">
    <property type="term" value="P:protein neddylation"/>
    <property type="evidence" value="ECO:0007669"/>
    <property type="project" value="TreeGrafter"/>
</dbReference>
<feature type="compositionally biased region" description="Polar residues" evidence="2">
    <location>
        <begin position="1"/>
        <end position="11"/>
    </location>
</feature>
<dbReference type="InterPro" id="IPR042460">
    <property type="entry name" value="DCN1-like_PONY"/>
</dbReference>
<evidence type="ECO:0000313" key="4">
    <source>
        <dbReference type="EMBL" id="TNY17577.1"/>
    </source>
</evidence>
<dbReference type="GO" id="GO:0032182">
    <property type="term" value="F:ubiquitin-like protein binding"/>
    <property type="evidence" value="ECO:0007669"/>
    <property type="project" value="TreeGrafter"/>
</dbReference>
<gene>
    <name evidence="4" type="ORF">DMC30DRAFT_419655</name>
</gene>
<organism evidence="4 5">
    <name type="scientific">Rhodotorula diobovata</name>
    <dbReference type="NCBI Taxonomy" id="5288"/>
    <lineage>
        <taxon>Eukaryota</taxon>
        <taxon>Fungi</taxon>
        <taxon>Dikarya</taxon>
        <taxon>Basidiomycota</taxon>
        <taxon>Pucciniomycotina</taxon>
        <taxon>Microbotryomycetes</taxon>
        <taxon>Sporidiobolales</taxon>
        <taxon>Sporidiobolaceae</taxon>
        <taxon>Rhodotorula</taxon>
    </lineage>
</organism>
<dbReference type="GO" id="GO:0097602">
    <property type="term" value="F:cullin family protein binding"/>
    <property type="evidence" value="ECO:0007669"/>
    <property type="project" value="TreeGrafter"/>
</dbReference>
<evidence type="ECO:0000256" key="1">
    <source>
        <dbReference type="RuleBase" id="RU410713"/>
    </source>
</evidence>
<protein>
    <recommendedName>
        <fullName evidence="1">Defective in cullin neddylation protein</fullName>
    </recommendedName>
</protein>